<accession>Q99P80</accession>
<proteinExistence type="evidence at transcript level"/>
<feature type="region of interest" description="Disordered" evidence="1">
    <location>
        <begin position="1"/>
        <end position="32"/>
    </location>
</feature>
<dbReference type="EMBL" id="AF324255">
    <property type="protein sequence ID" value="AAK01420.1"/>
    <property type="molecule type" value="mRNA"/>
</dbReference>
<sequence length="32" mass="3700">MRYTVRLLKGSAENHSRPLDTPPPHFPGLQRK</sequence>
<organism evidence="2">
    <name type="scientific">Rattus norvegicus</name>
    <name type="common">Rat</name>
    <dbReference type="NCBI Taxonomy" id="10116"/>
    <lineage>
        <taxon>Eukaryota</taxon>
        <taxon>Metazoa</taxon>
        <taxon>Chordata</taxon>
        <taxon>Craniata</taxon>
        <taxon>Vertebrata</taxon>
        <taxon>Euteleostomi</taxon>
        <taxon>Mammalia</taxon>
        <taxon>Eutheria</taxon>
        <taxon>Euarchontoglires</taxon>
        <taxon>Glires</taxon>
        <taxon>Rodentia</taxon>
        <taxon>Myomorpha</taxon>
        <taxon>Muroidea</taxon>
        <taxon>Muridae</taxon>
        <taxon>Murinae</taxon>
        <taxon>Rattus</taxon>
    </lineage>
</organism>
<evidence type="ECO:0000313" key="2">
    <source>
        <dbReference type="EMBL" id="AAK01420.1"/>
    </source>
</evidence>
<reference evidence="2" key="1">
    <citation type="submission" date="2000-11" db="EMBL/GenBank/DDBJ databases">
        <title>Upregulation of a GIIG11 gene containing identifier element in the rat brain following global cerebral ischemia.</title>
        <authorList>
            <person name="Jin K."/>
            <person name="Graham S.H."/>
            <person name="Simon R.P."/>
        </authorList>
    </citation>
    <scope>NUCLEOTIDE SEQUENCE</scope>
</reference>
<protein>
    <submittedName>
        <fullName evidence="2">Global ischemia-inducible protein 11</fullName>
    </submittedName>
</protein>
<name>Q99P80_RAT</name>
<dbReference type="AlphaFoldDB" id="Q99P80"/>
<evidence type="ECO:0000256" key="1">
    <source>
        <dbReference type="SAM" id="MobiDB-lite"/>
    </source>
</evidence>